<dbReference type="PROSITE" id="PS50928">
    <property type="entry name" value="ABC_TM1"/>
    <property type="match status" value="1"/>
</dbReference>
<dbReference type="InterPro" id="IPR035906">
    <property type="entry name" value="MetI-like_sf"/>
</dbReference>
<feature type="transmembrane region" description="Helical" evidence="5">
    <location>
        <begin position="275"/>
        <end position="294"/>
    </location>
</feature>
<evidence type="ECO:0000256" key="3">
    <source>
        <dbReference type="ARBA" id="ARBA00022989"/>
    </source>
</evidence>
<dbReference type="EMBL" id="DTAI01000244">
    <property type="protein sequence ID" value="HGN37513.1"/>
    <property type="molecule type" value="Genomic_DNA"/>
</dbReference>
<feature type="transmembrane region" description="Helical" evidence="5">
    <location>
        <begin position="32"/>
        <end position="54"/>
    </location>
</feature>
<comment type="caution">
    <text evidence="7">The sequence shown here is derived from an EMBL/GenBank/DDBJ whole genome shotgun (WGS) entry which is preliminary data.</text>
</comment>
<proteinExistence type="inferred from homology"/>
<dbReference type="Gene3D" id="1.10.3720.10">
    <property type="entry name" value="MetI-like"/>
    <property type="match status" value="1"/>
</dbReference>
<comment type="similarity">
    <text evidence="5">Belongs to the binding-protein-dependent transport system permease family.</text>
</comment>
<feature type="transmembrane region" description="Helical" evidence="5">
    <location>
        <begin position="159"/>
        <end position="178"/>
    </location>
</feature>
<protein>
    <submittedName>
        <fullName evidence="7">ABC transporter permease</fullName>
    </submittedName>
</protein>
<dbReference type="EMBL" id="DTBZ01000087">
    <property type="protein sequence ID" value="HGQ18260.1"/>
    <property type="molecule type" value="Genomic_DNA"/>
</dbReference>
<feature type="transmembrane region" description="Helical" evidence="5">
    <location>
        <begin position="131"/>
        <end position="153"/>
    </location>
</feature>
<keyword evidence="4 5" id="KW-0472">Membrane</keyword>
<dbReference type="SUPFAM" id="SSF161098">
    <property type="entry name" value="MetI-like"/>
    <property type="match status" value="1"/>
</dbReference>
<evidence type="ECO:0000256" key="5">
    <source>
        <dbReference type="RuleBase" id="RU363032"/>
    </source>
</evidence>
<gene>
    <name evidence="7" type="ORF">ENT87_08225</name>
    <name evidence="8" type="ORF">ENU30_04715</name>
</gene>
<keyword evidence="3 5" id="KW-1133">Transmembrane helix</keyword>
<comment type="subcellular location">
    <subcellularLocation>
        <location evidence="5">Cell membrane</location>
        <topology evidence="5">Multi-pass membrane protein</topology>
    </subcellularLocation>
    <subcellularLocation>
        <location evidence="1">Membrane</location>
        <topology evidence="1">Multi-pass membrane protein</topology>
    </subcellularLocation>
</comment>
<keyword evidence="5" id="KW-0813">Transport</keyword>
<dbReference type="PANTHER" id="PTHR42729:SF1">
    <property type="entry name" value="OLIGO_DIPEPTIDE TRANSPORT, PERMEASE PROTEIN (DPPC-2)"/>
    <property type="match status" value="1"/>
</dbReference>
<organism evidence="7">
    <name type="scientific">Ignisphaera aggregans</name>
    <dbReference type="NCBI Taxonomy" id="334771"/>
    <lineage>
        <taxon>Archaea</taxon>
        <taxon>Thermoproteota</taxon>
        <taxon>Thermoprotei</taxon>
        <taxon>Desulfurococcales</taxon>
        <taxon>Desulfurococcaceae</taxon>
        <taxon>Ignisphaera</taxon>
    </lineage>
</organism>
<feature type="transmembrane region" description="Helical" evidence="5">
    <location>
        <begin position="6"/>
        <end position="25"/>
    </location>
</feature>
<dbReference type="InterPro" id="IPR000515">
    <property type="entry name" value="MetI-like"/>
</dbReference>
<dbReference type="PANTHER" id="PTHR42729">
    <property type="entry name" value="OLIGO/DIPEPTIDE TRANSPORT, PERMEASE PROTEIN (DPPC-2)"/>
    <property type="match status" value="1"/>
</dbReference>
<feature type="transmembrane region" description="Helical" evidence="5">
    <location>
        <begin position="224"/>
        <end position="244"/>
    </location>
</feature>
<evidence type="ECO:0000313" key="7">
    <source>
        <dbReference type="EMBL" id="HGN37513.1"/>
    </source>
</evidence>
<evidence type="ECO:0000256" key="1">
    <source>
        <dbReference type="ARBA" id="ARBA00004141"/>
    </source>
</evidence>
<dbReference type="CDD" id="cd06261">
    <property type="entry name" value="TM_PBP2"/>
    <property type="match status" value="1"/>
</dbReference>
<evidence type="ECO:0000256" key="2">
    <source>
        <dbReference type="ARBA" id="ARBA00022692"/>
    </source>
</evidence>
<keyword evidence="2 5" id="KW-0812">Transmembrane</keyword>
<name>A0A7J3IA86_9CREN</name>
<sequence length="302" mass="33308">MQGDNMPLNFRVVFSSILSVFHALLSYTRFRIGLAILAVMVLLSLASLAAPPAYKRWYSYPKDRPPQLDFTTIDLLLGTTSNGRPVVYIAVNALANSLIIGVVTALIGSHIGLLVGLLSGVSKGYKESATVLLIDSFVCIPGLPLLIVLAMALKSVMTIHMLPLILSVIAWAWPARNVRSITLSVVGREMINLARFSGIKFTGIILYEVLPYVLGWHLTNFINTIIWAIGMETALAIFGLSILSEDTLGTMIYWALNYNALFRGLWWWMLPPVVMIISIFIGLYLISSSIALYLNPRLRGHA</sequence>
<dbReference type="Pfam" id="PF00528">
    <property type="entry name" value="BPD_transp_1"/>
    <property type="match status" value="1"/>
</dbReference>
<evidence type="ECO:0000259" key="6">
    <source>
        <dbReference type="PROSITE" id="PS50928"/>
    </source>
</evidence>
<reference evidence="7" key="1">
    <citation type="journal article" date="2020" name="mSystems">
        <title>Genome- and Community-Level Interaction Insights into Carbon Utilization and Element Cycling Functions of Hydrothermarchaeota in Hydrothermal Sediment.</title>
        <authorList>
            <person name="Zhou Z."/>
            <person name="Liu Y."/>
            <person name="Xu W."/>
            <person name="Pan J."/>
            <person name="Luo Z.H."/>
            <person name="Li M."/>
        </authorList>
    </citation>
    <scope>NUCLEOTIDE SEQUENCE [LARGE SCALE GENOMIC DNA]</scope>
    <source>
        <strain evidence="7">SpSt-618</strain>
        <strain evidence="8">SpSt-657</strain>
    </source>
</reference>
<feature type="transmembrane region" description="Helical" evidence="5">
    <location>
        <begin position="199"/>
        <end position="218"/>
    </location>
</feature>
<dbReference type="GO" id="GO:0005886">
    <property type="term" value="C:plasma membrane"/>
    <property type="evidence" value="ECO:0007669"/>
    <property type="project" value="UniProtKB-SubCell"/>
</dbReference>
<evidence type="ECO:0000313" key="8">
    <source>
        <dbReference type="EMBL" id="HGQ18260.1"/>
    </source>
</evidence>
<accession>A0A7J3IA86</accession>
<dbReference type="AlphaFoldDB" id="A0A7J3IA86"/>
<feature type="transmembrane region" description="Helical" evidence="5">
    <location>
        <begin position="86"/>
        <end position="119"/>
    </location>
</feature>
<dbReference type="GO" id="GO:0055085">
    <property type="term" value="P:transmembrane transport"/>
    <property type="evidence" value="ECO:0007669"/>
    <property type="project" value="InterPro"/>
</dbReference>
<evidence type="ECO:0000256" key="4">
    <source>
        <dbReference type="ARBA" id="ARBA00023136"/>
    </source>
</evidence>
<feature type="domain" description="ABC transmembrane type-1" evidence="6">
    <location>
        <begin position="94"/>
        <end position="287"/>
    </location>
</feature>